<dbReference type="EC" id="3.4.19.12" evidence="7"/>
<dbReference type="GO" id="GO:0005737">
    <property type="term" value="C:cytoplasm"/>
    <property type="evidence" value="ECO:0007669"/>
    <property type="project" value="TreeGrafter"/>
</dbReference>
<dbReference type="InterPro" id="IPR036959">
    <property type="entry name" value="Peptidase_C12_UCH_sf"/>
</dbReference>
<dbReference type="SUPFAM" id="SSF54001">
    <property type="entry name" value="Cysteine proteinases"/>
    <property type="match status" value="2"/>
</dbReference>
<evidence type="ECO:0000256" key="4">
    <source>
        <dbReference type="ARBA" id="ARBA00022801"/>
    </source>
</evidence>
<feature type="active site" description="Proton donor" evidence="6">
    <location>
        <position position="437"/>
    </location>
</feature>
<sequence length="655" mass="71681">NSPSHRDCNICPYTRPTLMSLDSKPTQHTMGRTDVADPHDDSAIDVSEGPITAKSPAAVADEPDELITVTPQPTPAVTSVVKAKGKRKRALLPDTDYDATDELAIMEDAKGPKRNPKRKATEAVVTQSRLSEDTLKEALAPVTMEDIRQWTGWCELESEPAFFNAILRDCGVQDVKIQELFSLDEDSLQLLPQPVYGLIFLYQYFAQDCEVDDEQGQDDAIWFANQTTDNACATVAMMNIVMNSDVELGPELQAFRDSTKDMCFALRGHALSQNAHIRTIHNSLTRKMDHLNADLCLSNSAAAFKKNAKKRVRAAAAGTNTTPKKRKSTAAATPKRKKKTKIDSDSGFHFIAIVPAHGAVWELDGLKNGPVRLGPVHDDADWVAAATPFIQDRMRQLGEDSAAAAGTTTPKKKKSSAAAATPKRKKKTKFDSDSGFHFIAIVPANGAVWELDGLKNGPVRLGPMDDDADWVAAATPFIQDRMRQLGEDSVHFNMMALCKSPLAAAAARLAQSVRQMEMLQVRGQTAGYGAFRKLLEGNAPPLAAAVADGDGGGNEDEQLEKYGLTREHVDKAPVDPLFAFKVNNSSMATEDLLRVYDELVTVQKVAMGECRDERGGLRVDEERLQGRKRDHMSAAIHRWLEAIAEHEALGEMLNV</sequence>
<evidence type="ECO:0000313" key="10">
    <source>
        <dbReference type="EMBL" id="CRK46695.1"/>
    </source>
</evidence>
<evidence type="ECO:0000259" key="9">
    <source>
        <dbReference type="PROSITE" id="PS52048"/>
    </source>
</evidence>
<evidence type="ECO:0000256" key="6">
    <source>
        <dbReference type="PROSITE-ProRule" id="PRU01393"/>
    </source>
</evidence>
<evidence type="ECO:0000256" key="5">
    <source>
        <dbReference type="ARBA" id="ARBA00022807"/>
    </source>
</evidence>
<keyword evidence="4 6" id="KW-0378">Hydrolase</keyword>
<dbReference type="GO" id="GO:0016579">
    <property type="term" value="P:protein deubiquitination"/>
    <property type="evidence" value="ECO:0007669"/>
    <property type="project" value="TreeGrafter"/>
</dbReference>
<feature type="non-terminal residue" evidence="10">
    <location>
        <position position="1"/>
    </location>
</feature>
<gene>
    <name evidence="10" type="ORF">BN1723_007204</name>
</gene>
<dbReference type="PRINTS" id="PR00707">
    <property type="entry name" value="UBCTHYDRLASE"/>
</dbReference>
<dbReference type="InterPro" id="IPR038765">
    <property type="entry name" value="Papain-like_cys_pep_sf"/>
</dbReference>
<dbReference type="PANTHER" id="PTHR10589:SF29">
    <property type="entry name" value="UBIQUITIN CARBOXYL-TERMINAL HYDROLASE"/>
    <property type="match status" value="1"/>
</dbReference>
<dbReference type="PROSITE" id="PS52048">
    <property type="entry name" value="UCH_DOMAIN"/>
    <property type="match status" value="1"/>
</dbReference>
<comment type="catalytic activity">
    <reaction evidence="1 6 7">
        <text>Thiol-dependent hydrolysis of ester, thioester, amide, peptide and isopeptide bonds formed by the C-terminal Gly of ubiquitin (a 76-residue protein attached to proteins as an intracellular targeting signal).</text>
        <dbReference type="EC" id="3.4.19.12"/>
    </reaction>
</comment>
<dbReference type="Proteomes" id="UP000045706">
    <property type="component" value="Unassembled WGS sequence"/>
</dbReference>
<feature type="site" description="Transition state stabilizer" evidence="6">
    <location>
        <position position="226"/>
    </location>
</feature>
<feature type="active site" description="Nucleophile" evidence="6">
    <location>
        <position position="232"/>
    </location>
</feature>
<dbReference type="EMBL" id="CVQI01035939">
    <property type="protein sequence ID" value="CRK46695.1"/>
    <property type="molecule type" value="Genomic_DNA"/>
</dbReference>
<dbReference type="InterPro" id="IPR001578">
    <property type="entry name" value="Peptidase_C12_UCH"/>
</dbReference>
<evidence type="ECO:0000256" key="3">
    <source>
        <dbReference type="ARBA" id="ARBA00022786"/>
    </source>
</evidence>
<accession>A0A0G4NJT7</accession>
<reference evidence="11" key="1">
    <citation type="submission" date="2015-05" db="EMBL/GenBank/DDBJ databases">
        <authorList>
            <person name="Fogelqvist Johan"/>
        </authorList>
    </citation>
    <scope>NUCLEOTIDE SEQUENCE [LARGE SCALE GENOMIC DNA]</scope>
</reference>
<keyword evidence="3 6" id="KW-0833">Ubl conjugation pathway</keyword>
<feature type="region of interest" description="Disordered" evidence="8">
    <location>
        <begin position="313"/>
        <end position="340"/>
    </location>
</feature>
<protein>
    <recommendedName>
        <fullName evidence="7">Ubiquitin carboxyl-terminal hydrolase</fullName>
        <ecNumber evidence="7">3.4.19.12</ecNumber>
    </recommendedName>
</protein>
<name>A0A0G4NJT7_VERLO</name>
<dbReference type="PANTHER" id="PTHR10589">
    <property type="entry name" value="UBIQUITIN CARBOXYL-TERMINAL HYDROLASE"/>
    <property type="match status" value="1"/>
</dbReference>
<dbReference type="FunFam" id="3.40.532.10:FF:000010">
    <property type="entry name" value="Ubiquitin carboxyl-terminal hydrolase"/>
    <property type="match status" value="1"/>
</dbReference>
<keyword evidence="5 6" id="KW-0788">Thiol protease</keyword>
<dbReference type="Pfam" id="PF01088">
    <property type="entry name" value="Peptidase_C12"/>
    <property type="match status" value="2"/>
</dbReference>
<feature type="site" description="Important for enzyme activity" evidence="6">
    <location>
        <position position="452"/>
    </location>
</feature>
<comment type="similarity">
    <text evidence="6 7">Belongs to the peptidase C12 family.</text>
</comment>
<proteinExistence type="inferred from homology"/>
<organism evidence="10 11">
    <name type="scientific">Verticillium longisporum</name>
    <name type="common">Verticillium dahliae var. longisporum</name>
    <dbReference type="NCBI Taxonomy" id="100787"/>
    <lineage>
        <taxon>Eukaryota</taxon>
        <taxon>Fungi</taxon>
        <taxon>Dikarya</taxon>
        <taxon>Ascomycota</taxon>
        <taxon>Pezizomycotina</taxon>
        <taxon>Sordariomycetes</taxon>
        <taxon>Hypocreomycetidae</taxon>
        <taxon>Glomerellales</taxon>
        <taxon>Plectosphaerellaceae</taxon>
        <taxon>Verticillium</taxon>
    </lineage>
</organism>
<evidence type="ECO:0000256" key="8">
    <source>
        <dbReference type="SAM" id="MobiDB-lite"/>
    </source>
</evidence>
<dbReference type="AlphaFoldDB" id="A0A0G4NJT7"/>
<feature type="region of interest" description="Disordered" evidence="8">
    <location>
        <begin position="17"/>
        <end position="41"/>
    </location>
</feature>
<feature type="compositionally biased region" description="Basic residues" evidence="8">
    <location>
        <begin position="323"/>
        <end position="340"/>
    </location>
</feature>
<feature type="domain" description="UCH catalytic" evidence="9">
    <location>
        <begin position="152"/>
        <end position="499"/>
    </location>
</feature>
<evidence type="ECO:0000256" key="1">
    <source>
        <dbReference type="ARBA" id="ARBA00000707"/>
    </source>
</evidence>
<evidence type="ECO:0000256" key="2">
    <source>
        <dbReference type="ARBA" id="ARBA00022670"/>
    </source>
</evidence>
<evidence type="ECO:0000256" key="7">
    <source>
        <dbReference type="RuleBase" id="RU361215"/>
    </source>
</evidence>
<keyword evidence="2 6" id="KW-0645">Protease</keyword>
<evidence type="ECO:0000313" key="11">
    <source>
        <dbReference type="Proteomes" id="UP000045706"/>
    </source>
</evidence>
<feature type="region of interest" description="Disordered" evidence="8">
    <location>
        <begin position="402"/>
        <end position="429"/>
    </location>
</feature>
<dbReference type="GO" id="GO:0004843">
    <property type="term" value="F:cysteine-type deubiquitinase activity"/>
    <property type="evidence" value="ECO:0007669"/>
    <property type="project" value="UniProtKB-UniRule"/>
</dbReference>
<dbReference type="Gene3D" id="3.40.532.10">
    <property type="entry name" value="Peptidase C12, ubiquitin carboxyl-terminal hydrolase"/>
    <property type="match status" value="2"/>
</dbReference>
<dbReference type="GO" id="GO:0006511">
    <property type="term" value="P:ubiquitin-dependent protein catabolic process"/>
    <property type="evidence" value="ECO:0007669"/>
    <property type="project" value="UniProtKB-UniRule"/>
</dbReference>